<protein>
    <submittedName>
        <fullName evidence="10">AraC family transcriptional regulator</fullName>
    </submittedName>
</protein>
<evidence type="ECO:0000256" key="3">
    <source>
        <dbReference type="ARBA" id="ARBA00022448"/>
    </source>
</evidence>
<dbReference type="SMART" id="SM00342">
    <property type="entry name" value="HTH_ARAC"/>
    <property type="match status" value="1"/>
</dbReference>
<dbReference type="AlphaFoldDB" id="A0A927GTH3"/>
<dbReference type="GO" id="GO:0030288">
    <property type="term" value="C:outer membrane-bounded periplasmic space"/>
    <property type="evidence" value="ECO:0007669"/>
    <property type="project" value="TreeGrafter"/>
</dbReference>
<comment type="caution">
    <text evidence="10">The sequence shown here is derived from an EMBL/GenBank/DDBJ whole genome shotgun (WGS) entry which is preliminary data.</text>
</comment>
<dbReference type="GO" id="GO:1901678">
    <property type="term" value="P:iron coordination entity transport"/>
    <property type="evidence" value="ECO:0007669"/>
    <property type="project" value="UniProtKB-ARBA"/>
</dbReference>
<dbReference type="Proteomes" id="UP000621560">
    <property type="component" value="Unassembled WGS sequence"/>
</dbReference>
<evidence type="ECO:0000256" key="5">
    <source>
        <dbReference type="ARBA" id="ARBA00023015"/>
    </source>
</evidence>
<dbReference type="GO" id="GO:0043565">
    <property type="term" value="F:sequence-specific DNA binding"/>
    <property type="evidence" value="ECO:0007669"/>
    <property type="project" value="InterPro"/>
</dbReference>
<feature type="compositionally biased region" description="Polar residues" evidence="7">
    <location>
        <begin position="356"/>
        <end position="385"/>
    </location>
</feature>
<accession>A0A927GTH3</accession>
<keyword evidence="5" id="KW-0805">Transcription regulation</keyword>
<feature type="domain" description="HTH araC/xylS-type" evidence="8">
    <location>
        <begin position="177"/>
        <end position="275"/>
    </location>
</feature>
<evidence type="ECO:0000256" key="1">
    <source>
        <dbReference type="ARBA" id="ARBA00004196"/>
    </source>
</evidence>
<keyword evidence="11" id="KW-1185">Reference proteome</keyword>
<keyword evidence="3" id="KW-0813">Transport</keyword>
<dbReference type="Gene3D" id="1.10.10.60">
    <property type="entry name" value="Homeodomain-like"/>
    <property type="match status" value="2"/>
</dbReference>
<dbReference type="PANTHER" id="PTHR30532:SF1">
    <property type="entry name" value="IRON(3+)-HYDROXAMATE-BINDING PROTEIN FHUD"/>
    <property type="match status" value="1"/>
</dbReference>
<dbReference type="InterPro" id="IPR051313">
    <property type="entry name" value="Bact_iron-sidero_bind"/>
</dbReference>
<dbReference type="InterPro" id="IPR002491">
    <property type="entry name" value="ABC_transptr_periplasmic_BD"/>
</dbReference>
<dbReference type="Pfam" id="PF01497">
    <property type="entry name" value="Peripla_BP_2"/>
    <property type="match status" value="1"/>
</dbReference>
<proteinExistence type="inferred from homology"/>
<reference evidence="10" key="1">
    <citation type="submission" date="2020-09" db="EMBL/GenBank/DDBJ databases">
        <title>A novel bacterium of genus Paenibacillus, isolated from South China Sea.</title>
        <authorList>
            <person name="Huang H."/>
            <person name="Mo K."/>
            <person name="Hu Y."/>
        </authorList>
    </citation>
    <scope>NUCLEOTIDE SEQUENCE</scope>
    <source>
        <strain evidence="10">IB182496</strain>
    </source>
</reference>
<keyword evidence="6" id="KW-0804">Transcription</keyword>
<organism evidence="10 11">
    <name type="scientific">Paenibacillus sabuli</name>
    <dbReference type="NCBI Taxonomy" id="2772509"/>
    <lineage>
        <taxon>Bacteria</taxon>
        <taxon>Bacillati</taxon>
        <taxon>Bacillota</taxon>
        <taxon>Bacilli</taxon>
        <taxon>Bacillales</taxon>
        <taxon>Paenibacillaceae</taxon>
        <taxon>Paenibacillus</taxon>
    </lineage>
</organism>
<comment type="similarity">
    <text evidence="2">Belongs to the bacterial solute-binding protein 8 family.</text>
</comment>
<evidence type="ECO:0000259" key="9">
    <source>
        <dbReference type="PROSITE" id="PS50983"/>
    </source>
</evidence>
<evidence type="ECO:0000259" key="8">
    <source>
        <dbReference type="PROSITE" id="PS01124"/>
    </source>
</evidence>
<feature type="domain" description="Fe/B12 periplasmic-binding" evidence="9">
    <location>
        <begin position="413"/>
        <end position="684"/>
    </location>
</feature>
<dbReference type="SUPFAM" id="SSF53807">
    <property type="entry name" value="Helical backbone' metal receptor"/>
    <property type="match status" value="1"/>
</dbReference>
<dbReference type="Pfam" id="PF12833">
    <property type="entry name" value="HTH_18"/>
    <property type="match status" value="1"/>
</dbReference>
<evidence type="ECO:0000313" key="10">
    <source>
        <dbReference type="EMBL" id="MBD2847578.1"/>
    </source>
</evidence>
<evidence type="ECO:0000256" key="7">
    <source>
        <dbReference type="SAM" id="MobiDB-lite"/>
    </source>
</evidence>
<keyword evidence="4" id="KW-0732">Signal</keyword>
<evidence type="ECO:0000256" key="4">
    <source>
        <dbReference type="ARBA" id="ARBA00022729"/>
    </source>
</evidence>
<dbReference type="Gene3D" id="3.40.50.1980">
    <property type="entry name" value="Nitrogenase molybdenum iron protein domain"/>
    <property type="match status" value="2"/>
</dbReference>
<dbReference type="PROSITE" id="PS01124">
    <property type="entry name" value="HTH_ARAC_FAMILY_2"/>
    <property type="match status" value="1"/>
</dbReference>
<dbReference type="InterPro" id="IPR009057">
    <property type="entry name" value="Homeodomain-like_sf"/>
</dbReference>
<dbReference type="InterPro" id="IPR018060">
    <property type="entry name" value="HTH_AraC"/>
</dbReference>
<dbReference type="PROSITE" id="PS50983">
    <property type="entry name" value="FE_B12_PBP"/>
    <property type="match status" value="1"/>
</dbReference>
<evidence type="ECO:0000256" key="2">
    <source>
        <dbReference type="ARBA" id="ARBA00008814"/>
    </source>
</evidence>
<sequence length="684" mass="75105">MEWKEHVFIWSEADVRLLDVRHGHADAADVPLQRYRLPASAFILLVRGSGRLALDGIEHAVRRFHVLHGGKGALVEITHAEQRLEYYLILYKAALVPPYGRGLDRLLEGGDPFKLAYGLSPPEPLTLHATALQMHRCWQLESRLGRLQAKGALYQFVGELIRQLDAASAAAGGDVVAQAMQWIQLRYADELSVEALAEALGCSTSYLSRAFRKRLGMSTLDYVTHVRMSHATRLLRSTDASLREIAAEVGYRDEYYFSRVFKKHALVSPLQFRQGETLPSGKVQIYPSVGSDRSIVPRGDNHYHLHENENRQAEEGEWEVGRMYKPSTMAAMLLGMSLLFAACGAPAGNTAAPANETPSGNSAATGNEGATSGNAASRQGQQPSNGGAHAEQPQTRQVQHLMGTTDIPAQPQRIMVAGLEDIALALEVPLAQASVPTGHYLYETLEGQGVEIIADVGDTLNYEAILQGSPELIIASDLAVYEQDIYDQLSKIAPTIVYARGDWRSSIVELGEALGRQEQAQRVVQQYADKLGQASAAIKQAGNSGSTVAAIRPSIKEVQVFYPWFVYTELLYSELGLEVSPAIAARMEDAEEGTWGEIAALETFPELTADHLFVVVGSSYSTAEQYEEELRGMAEVEELEIWKRHPAVKQEQVYMVSARHWMLNGPTADAMKIDDVVRALTGAQ</sequence>
<dbReference type="RefSeq" id="WP_190920688.1">
    <property type="nucleotide sequence ID" value="NZ_JACXIZ010000041.1"/>
</dbReference>
<comment type="subcellular location">
    <subcellularLocation>
        <location evidence="1">Cell envelope</location>
    </subcellularLocation>
</comment>
<gene>
    <name evidence="10" type="ORF">IDH44_20500</name>
</gene>
<evidence type="ECO:0000256" key="6">
    <source>
        <dbReference type="ARBA" id="ARBA00023163"/>
    </source>
</evidence>
<dbReference type="GO" id="GO:0003700">
    <property type="term" value="F:DNA-binding transcription factor activity"/>
    <property type="evidence" value="ECO:0007669"/>
    <property type="project" value="InterPro"/>
</dbReference>
<dbReference type="EMBL" id="JACXIZ010000041">
    <property type="protein sequence ID" value="MBD2847578.1"/>
    <property type="molecule type" value="Genomic_DNA"/>
</dbReference>
<evidence type="ECO:0000313" key="11">
    <source>
        <dbReference type="Proteomes" id="UP000621560"/>
    </source>
</evidence>
<feature type="region of interest" description="Disordered" evidence="7">
    <location>
        <begin position="351"/>
        <end position="396"/>
    </location>
</feature>
<dbReference type="SUPFAM" id="SSF46689">
    <property type="entry name" value="Homeodomain-like"/>
    <property type="match status" value="2"/>
</dbReference>
<dbReference type="PANTHER" id="PTHR30532">
    <property type="entry name" value="IRON III DICITRATE-BINDING PERIPLASMIC PROTEIN"/>
    <property type="match status" value="1"/>
</dbReference>
<name>A0A927GTH3_9BACL</name>